<accession>A0ABZ0RQD1</accession>
<dbReference type="SUPFAM" id="SSF53448">
    <property type="entry name" value="Nucleotide-diphospho-sugar transferases"/>
    <property type="match status" value="1"/>
</dbReference>
<evidence type="ECO:0000313" key="2">
    <source>
        <dbReference type="Proteomes" id="UP001324993"/>
    </source>
</evidence>
<dbReference type="Pfam" id="PF02348">
    <property type="entry name" value="CTP_transf_3"/>
    <property type="match status" value="1"/>
</dbReference>
<dbReference type="InterPro" id="IPR029044">
    <property type="entry name" value="Nucleotide-diphossugar_trans"/>
</dbReference>
<dbReference type="EMBL" id="CP138858">
    <property type="protein sequence ID" value="WPJ97326.1"/>
    <property type="molecule type" value="Genomic_DNA"/>
</dbReference>
<dbReference type="PANTHER" id="PTHR21485">
    <property type="entry name" value="HAD SUPERFAMILY MEMBERS CMAS AND KDSC"/>
    <property type="match status" value="1"/>
</dbReference>
<dbReference type="Proteomes" id="UP001324993">
    <property type="component" value="Chromosome"/>
</dbReference>
<sequence length="238" mass="27311">MKKNISLAIIPARGGSRGIPRKNLELIGEKPLVAHTIEHAKKAQNVDVFLVNSDDAEIRAVAESYGALTMDRPDMYAHDKILQEVDLLLKWTVETYEKAHPEEQVDIVALLYPTAPLRDVKAIDKAIELVRDQDYDSALSLYYDDSYLWQINQDGKTVRPTNYDPNKRMPRQKESWNQWVENKAVYAIKRSILFEVGRIGPKTGLVEMDKWRSIDIDNPSDLELARAVYKEKQDELDS</sequence>
<gene>
    <name evidence="1" type="ORF">SH580_06345</name>
</gene>
<keyword evidence="1" id="KW-0808">Transferase</keyword>
<dbReference type="InterPro" id="IPR003329">
    <property type="entry name" value="Cytidylyl_trans"/>
</dbReference>
<dbReference type="RefSeq" id="WP_319834170.1">
    <property type="nucleotide sequence ID" value="NZ_CP138858.1"/>
</dbReference>
<dbReference type="EC" id="2.7.7.-" evidence="1"/>
<dbReference type="PANTHER" id="PTHR21485:SF3">
    <property type="entry name" value="N-ACYLNEURAMINATE CYTIDYLYLTRANSFERASE"/>
    <property type="match status" value="1"/>
</dbReference>
<proteinExistence type="predicted"/>
<keyword evidence="2" id="KW-1185">Reference proteome</keyword>
<dbReference type="GO" id="GO:0016779">
    <property type="term" value="F:nucleotidyltransferase activity"/>
    <property type="evidence" value="ECO:0007669"/>
    <property type="project" value="UniProtKB-KW"/>
</dbReference>
<keyword evidence="1" id="KW-0548">Nucleotidyltransferase</keyword>
<organism evidence="1 2">
    <name type="scientific">Coraliomargarita algicola</name>
    <dbReference type="NCBI Taxonomy" id="3092156"/>
    <lineage>
        <taxon>Bacteria</taxon>
        <taxon>Pseudomonadati</taxon>
        <taxon>Verrucomicrobiota</taxon>
        <taxon>Opitutia</taxon>
        <taxon>Puniceicoccales</taxon>
        <taxon>Coraliomargaritaceae</taxon>
        <taxon>Coraliomargarita</taxon>
    </lineage>
</organism>
<reference evidence="1 2" key="1">
    <citation type="submission" date="2023-11" db="EMBL/GenBank/DDBJ databases">
        <title>Coraliomargarita sp. nov., isolated from marine algae.</title>
        <authorList>
            <person name="Lee J.K."/>
            <person name="Baek J.H."/>
            <person name="Kim J.M."/>
            <person name="Choi D.G."/>
            <person name="Jeon C.O."/>
        </authorList>
    </citation>
    <scope>NUCLEOTIDE SEQUENCE [LARGE SCALE GENOMIC DNA]</scope>
    <source>
        <strain evidence="1 2">J2-16</strain>
    </source>
</reference>
<dbReference type="Gene3D" id="3.90.550.10">
    <property type="entry name" value="Spore Coat Polysaccharide Biosynthesis Protein SpsA, Chain A"/>
    <property type="match status" value="1"/>
</dbReference>
<protein>
    <submittedName>
        <fullName evidence="1">Acylneuraminate cytidylyltransferase family protein</fullName>
        <ecNumber evidence="1">2.7.7.-</ecNumber>
    </submittedName>
</protein>
<name>A0ABZ0RQD1_9BACT</name>
<evidence type="ECO:0000313" key="1">
    <source>
        <dbReference type="EMBL" id="WPJ97326.1"/>
    </source>
</evidence>
<dbReference type="CDD" id="cd02513">
    <property type="entry name" value="CMP-NeuAc_Synthase"/>
    <property type="match status" value="1"/>
</dbReference>
<dbReference type="InterPro" id="IPR050793">
    <property type="entry name" value="CMP-NeuNAc_synthase"/>
</dbReference>